<dbReference type="AlphaFoldDB" id="A0A6P2BQ77"/>
<dbReference type="PRINTS" id="PR00080">
    <property type="entry name" value="SDRFAMILY"/>
</dbReference>
<comment type="similarity">
    <text evidence="1 3">Belongs to the short-chain dehydrogenases/reductases (SDR) family.</text>
</comment>
<gene>
    <name evidence="4" type="ORF">EAS64_33225</name>
</gene>
<evidence type="ECO:0000313" key="5">
    <source>
        <dbReference type="Proteomes" id="UP000460272"/>
    </source>
</evidence>
<evidence type="ECO:0000256" key="3">
    <source>
        <dbReference type="RuleBase" id="RU000363"/>
    </source>
</evidence>
<dbReference type="SUPFAM" id="SSF51735">
    <property type="entry name" value="NAD(P)-binding Rossmann-fold domains"/>
    <property type="match status" value="1"/>
</dbReference>
<name>A0A6P2BQ77_9ACTN</name>
<dbReference type="GO" id="GO:0016616">
    <property type="term" value="F:oxidoreductase activity, acting on the CH-OH group of donors, NAD or NADP as acceptor"/>
    <property type="evidence" value="ECO:0007669"/>
    <property type="project" value="TreeGrafter"/>
</dbReference>
<dbReference type="InterPro" id="IPR002347">
    <property type="entry name" value="SDR_fam"/>
</dbReference>
<dbReference type="RefSeq" id="WP_145859493.1">
    <property type="nucleotide sequence ID" value="NZ_RPFW01000007.1"/>
</dbReference>
<comment type="caution">
    <text evidence="4">The sequence shown here is derived from an EMBL/GenBank/DDBJ whole genome shotgun (WGS) entry which is preliminary data.</text>
</comment>
<proteinExistence type="inferred from homology"/>
<sequence>MEEFAGKTAVVTGAGSGMGKAFALRWAAEGMNLVIGDIQQDALDATVAELQATGTQVAALRIDVSRLSDIEALADLAESRFGKIHLVHNNAGVEGYLDGKIWEATAKDWDWTLGVNLMSVVYGIRTFVPRMLAHGEEGHVVNTCSMTSVIAATNMYGICKHAILAMTEVLAADLEAAGANVATTGLCPGIIATNLFHGSRNRRAEVSNDGPMSASGSELRDHMHAVLSKGMAPSEVADKVVTAVREKKLYLLTDHEWDSRVVARHEAILAGAVGPASTGALDAEGVR</sequence>
<organism evidence="4 5">
    <name type="scientific">Trebonia kvetii</name>
    <dbReference type="NCBI Taxonomy" id="2480626"/>
    <lineage>
        <taxon>Bacteria</taxon>
        <taxon>Bacillati</taxon>
        <taxon>Actinomycetota</taxon>
        <taxon>Actinomycetes</taxon>
        <taxon>Streptosporangiales</taxon>
        <taxon>Treboniaceae</taxon>
        <taxon>Trebonia</taxon>
    </lineage>
</organism>
<dbReference type="Proteomes" id="UP000460272">
    <property type="component" value="Unassembled WGS sequence"/>
</dbReference>
<dbReference type="CDD" id="cd05233">
    <property type="entry name" value="SDR_c"/>
    <property type="match status" value="1"/>
</dbReference>
<dbReference type="OrthoDB" id="4690547at2"/>
<keyword evidence="5" id="KW-1185">Reference proteome</keyword>
<accession>A0A6P2BQ77</accession>
<dbReference type="Gene3D" id="3.40.50.720">
    <property type="entry name" value="NAD(P)-binding Rossmann-like Domain"/>
    <property type="match status" value="1"/>
</dbReference>
<dbReference type="InterPro" id="IPR036291">
    <property type="entry name" value="NAD(P)-bd_dom_sf"/>
</dbReference>
<keyword evidence="2" id="KW-0560">Oxidoreductase</keyword>
<dbReference type="PRINTS" id="PR00081">
    <property type="entry name" value="GDHRDH"/>
</dbReference>
<evidence type="ECO:0000256" key="2">
    <source>
        <dbReference type="ARBA" id="ARBA00023002"/>
    </source>
</evidence>
<dbReference type="PANTHER" id="PTHR24322">
    <property type="entry name" value="PKSB"/>
    <property type="match status" value="1"/>
</dbReference>
<dbReference type="Pfam" id="PF00106">
    <property type="entry name" value="adh_short"/>
    <property type="match status" value="1"/>
</dbReference>
<evidence type="ECO:0000256" key="1">
    <source>
        <dbReference type="ARBA" id="ARBA00006484"/>
    </source>
</evidence>
<dbReference type="PANTHER" id="PTHR24322:SF736">
    <property type="entry name" value="RETINOL DEHYDROGENASE 10"/>
    <property type="match status" value="1"/>
</dbReference>
<reference evidence="4 5" key="1">
    <citation type="submission" date="2018-11" db="EMBL/GenBank/DDBJ databases">
        <title>Trebonia kvetii gen.nov., sp.nov., a novel acidophilic actinobacterium, and proposal of the new actinobacterial family Treboniaceae fam. nov.</title>
        <authorList>
            <person name="Rapoport D."/>
            <person name="Sagova-Mareckova M."/>
            <person name="Sedlacek I."/>
            <person name="Provaznik J."/>
            <person name="Kralova S."/>
            <person name="Pavlinic D."/>
            <person name="Benes V."/>
            <person name="Kopecky J."/>
        </authorList>
    </citation>
    <scope>NUCLEOTIDE SEQUENCE [LARGE SCALE GENOMIC DNA]</scope>
    <source>
        <strain evidence="4 5">15Tr583</strain>
    </source>
</reference>
<protein>
    <submittedName>
        <fullName evidence="4">SDR family NAD(P)-dependent oxidoreductase</fullName>
    </submittedName>
</protein>
<evidence type="ECO:0000313" key="4">
    <source>
        <dbReference type="EMBL" id="TVZ01154.1"/>
    </source>
</evidence>
<dbReference type="EMBL" id="RPFW01000007">
    <property type="protein sequence ID" value="TVZ01154.1"/>
    <property type="molecule type" value="Genomic_DNA"/>
</dbReference>